<reference evidence="2" key="2">
    <citation type="submission" date="2018-05" db="EMBL/GenBank/DDBJ databases">
        <title>OpunRS2 (Oryza punctata Reference Sequence Version 2).</title>
        <authorList>
            <person name="Zhang J."/>
            <person name="Kudrna D."/>
            <person name="Lee S."/>
            <person name="Talag J."/>
            <person name="Welchert J."/>
            <person name="Wing R.A."/>
        </authorList>
    </citation>
    <scope>NUCLEOTIDE SEQUENCE [LARGE SCALE GENOMIC DNA]</scope>
</reference>
<proteinExistence type="predicted"/>
<dbReference type="EnsemblPlants" id="OPUNC02G33480.1">
    <property type="protein sequence ID" value="OPUNC02G33480.1"/>
    <property type="gene ID" value="OPUNC02G33480"/>
</dbReference>
<dbReference type="Gramene" id="OPUNC02G33480.1">
    <property type="protein sequence ID" value="OPUNC02G33480.1"/>
    <property type="gene ID" value="OPUNC02G33480"/>
</dbReference>
<evidence type="ECO:0000313" key="2">
    <source>
        <dbReference type="EnsemblPlants" id="OPUNC02G33480.1"/>
    </source>
</evidence>
<accession>A0A0E0K6G1</accession>
<sequence>MATSLVKKKTPDLIHRLFSTNYLTALGRPPHHQPFNPTRLSSPPPARRREIPPLRASPPRHPRPLDAASPTSLRVHRRAAAAAAWGRFRGTRPEN</sequence>
<reference evidence="2" key="1">
    <citation type="submission" date="2015-04" db="UniProtKB">
        <authorList>
            <consortium name="EnsemblPlants"/>
        </authorList>
    </citation>
    <scope>IDENTIFICATION</scope>
</reference>
<organism evidence="2">
    <name type="scientific">Oryza punctata</name>
    <name type="common">Red rice</name>
    <dbReference type="NCBI Taxonomy" id="4537"/>
    <lineage>
        <taxon>Eukaryota</taxon>
        <taxon>Viridiplantae</taxon>
        <taxon>Streptophyta</taxon>
        <taxon>Embryophyta</taxon>
        <taxon>Tracheophyta</taxon>
        <taxon>Spermatophyta</taxon>
        <taxon>Magnoliopsida</taxon>
        <taxon>Liliopsida</taxon>
        <taxon>Poales</taxon>
        <taxon>Poaceae</taxon>
        <taxon>BOP clade</taxon>
        <taxon>Oryzoideae</taxon>
        <taxon>Oryzeae</taxon>
        <taxon>Oryzinae</taxon>
        <taxon>Oryza</taxon>
    </lineage>
</organism>
<dbReference type="HOGENOM" id="CLU_2376491_0_0_1"/>
<dbReference type="AlphaFoldDB" id="A0A0E0K6G1"/>
<feature type="region of interest" description="Disordered" evidence="1">
    <location>
        <begin position="25"/>
        <end position="77"/>
    </location>
</feature>
<dbReference type="Proteomes" id="UP000026962">
    <property type="component" value="Chromosome 2"/>
</dbReference>
<name>A0A0E0K6G1_ORYPU</name>
<evidence type="ECO:0000313" key="3">
    <source>
        <dbReference type="Proteomes" id="UP000026962"/>
    </source>
</evidence>
<keyword evidence="3" id="KW-1185">Reference proteome</keyword>
<protein>
    <submittedName>
        <fullName evidence="2">Uncharacterized protein</fullName>
    </submittedName>
</protein>
<evidence type="ECO:0000256" key="1">
    <source>
        <dbReference type="SAM" id="MobiDB-lite"/>
    </source>
</evidence>